<dbReference type="PANTHER" id="PTHR33741">
    <property type="entry name" value="TRANSMEMBRANE PROTEIN DDB_G0269096-RELATED"/>
    <property type="match status" value="1"/>
</dbReference>
<sequence length="393" mass="41021">MPPHGNHDTRVHHPLSAFGPAVGRATPASLARGPVGAGLALAVFGAALLLPWLPRWDGLILIAPFGASAVLLFAVPNSPLAQPWSAVVGNGISALMAVLVLSVMAEPVLAVSLSLALAIFAMVLTRSLHPPGGAVALVAALSPEMIDRLGFGFVFAPVMAGTAVLVGLAMVWHRLTGRVYPFRQPDAAGPHGTADKTPGQRLGLDPEDLRQILEANRQASNLGVEDLGRLIAAAEQLAAAHQLGNQTCEEVMSRDLVTVSPTTPAGRVAALFRTYGFTSIPVVTGDDRLEGVIFQIDLIRSARRAARQSHSGFFAALTRLSGTSARNAPRARDIMSVGLPTVTRQSPVGDLLPLLDDGRAEAVPVIEGERIVGIVTRSDMLSVLARTAARAAA</sequence>
<feature type="transmembrane region" description="Helical" evidence="2">
    <location>
        <begin position="81"/>
        <end position="101"/>
    </location>
</feature>
<dbReference type="SUPFAM" id="SSF54631">
    <property type="entry name" value="CBS-domain pair"/>
    <property type="match status" value="1"/>
</dbReference>
<dbReference type="PANTHER" id="PTHR33741:SF5">
    <property type="entry name" value="TRANSMEMBRANE PROTEIN DDB_G0269096-RELATED"/>
    <property type="match status" value="1"/>
</dbReference>
<feature type="transmembrane region" description="Helical" evidence="2">
    <location>
        <begin position="108"/>
        <end position="129"/>
    </location>
</feature>
<evidence type="ECO:0000259" key="3">
    <source>
        <dbReference type="PROSITE" id="PS51371"/>
    </source>
</evidence>
<keyword evidence="2" id="KW-0812">Transmembrane</keyword>
<dbReference type="Pfam" id="PF04982">
    <property type="entry name" value="TM_HPP"/>
    <property type="match status" value="1"/>
</dbReference>
<accession>A0A2S8SC80</accession>
<dbReference type="AlphaFoldDB" id="A0A2S8SC80"/>
<name>A0A2S8SC80_9RHOB</name>
<evidence type="ECO:0000313" key="4">
    <source>
        <dbReference type="EMBL" id="PQV58392.1"/>
    </source>
</evidence>
<keyword evidence="1" id="KW-0129">CBS domain</keyword>
<feature type="domain" description="CBS" evidence="3">
    <location>
        <begin position="252"/>
        <end position="309"/>
    </location>
</feature>
<dbReference type="InterPro" id="IPR000644">
    <property type="entry name" value="CBS_dom"/>
</dbReference>
<reference evidence="4 5" key="1">
    <citation type="submission" date="2018-02" db="EMBL/GenBank/DDBJ databases">
        <title>Genomic Encyclopedia of Archaeal and Bacterial Type Strains, Phase II (KMG-II): from individual species to whole genera.</title>
        <authorList>
            <person name="Goeker M."/>
        </authorList>
    </citation>
    <scope>NUCLEOTIDE SEQUENCE [LARGE SCALE GENOMIC DNA]</scope>
    <source>
        <strain evidence="4 5">DSM 18921</strain>
    </source>
</reference>
<keyword evidence="5" id="KW-1185">Reference proteome</keyword>
<keyword evidence="2" id="KW-1133">Transmembrane helix</keyword>
<dbReference type="RefSeq" id="WP_105513533.1">
    <property type="nucleotide sequence ID" value="NZ_PVEP01000001.1"/>
</dbReference>
<feature type="transmembrane region" description="Helical" evidence="2">
    <location>
        <begin position="58"/>
        <end position="75"/>
    </location>
</feature>
<feature type="transmembrane region" description="Helical" evidence="2">
    <location>
        <begin position="149"/>
        <end position="172"/>
    </location>
</feature>
<feature type="domain" description="CBS" evidence="3">
    <location>
        <begin position="335"/>
        <end position="390"/>
    </location>
</feature>
<dbReference type="InterPro" id="IPR007065">
    <property type="entry name" value="HPP"/>
</dbReference>
<dbReference type="EMBL" id="PVEP01000001">
    <property type="protein sequence ID" value="PQV58392.1"/>
    <property type="molecule type" value="Genomic_DNA"/>
</dbReference>
<dbReference type="Gene3D" id="3.10.580.10">
    <property type="entry name" value="CBS-domain"/>
    <property type="match status" value="1"/>
</dbReference>
<dbReference type="PROSITE" id="PS51371">
    <property type="entry name" value="CBS"/>
    <property type="match status" value="2"/>
</dbReference>
<comment type="caution">
    <text evidence="4">The sequence shown here is derived from an EMBL/GenBank/DDBJ whole genome shotgun (WGS) entry which is preliminary data.</text>
</comment>
<proteinExistence type="predicted"/>
<evidence type="ECO:0000313" key="5">
    <source>
        <dbReference type="Proteomes" id="UP000238338"/>
    </source>
</evidence>
<gene>
    <name evidence="4" type="ORF">LX70_00204</name>
</gene>
<evidence type="ECO:0000256" key="2">
    <source>
        <dbReference type="SAM" id="Phobius"/>
    </source>
</evidence>
<dbReference type="InterPro" id="IPR058581">
    <property type="entry name" value="TM_HPP"/>
</dbReference>
<protein>
    <submittedName>
        <fullName evidence="4">CBS domain-containing membrane protein</fullName>
    </submittedName>
</protein>
<dbReference type="Proteomes" id="UP000238338">
    <property type="component" value="Unassembled WGS sequence"/>
</dbReference>
<feature type="transmembrane region" description="Helical" evidence="2">
    <location>
        <begin position="35"/>
        <end position="53"/>
    </location>
</feature>
<dbReference type="OrthoDB" id="9811720at2"/>
<evidence type="ECO:0000256" key="1">
    <source>
        <dbReference type="PROSITE-ProRule" id="PRU00703"/>
    </source>
</evidence>
<dbReference type="InterPro" id="IPR046342">
    <property type="entry name" value="CBS_dom_sf"/>
</dbReference>
<keyword evidence="2" id="KW-0472">Membrane</keyword>
<dbReference type="SMART" id="SM00116">
    <property type="entry name" value="CBS"/>
    <property type="match status" value="2"/>
</dbReference>
<organism evidence="4 5">
    <name type="scientific">Albidovulum denitrificans</name>
    <dbReference type="NCBI Taxonomy" id="404881"/>
    <lineage>
        <taxon>Bacteria</taxon>
        <taxon>Pseudomonadati</taxon>
        <taxon>Pseudomonadota</taxon>
        <taxon>Alphaproteobacteria</taxon>
        <taxon>Rhodobacterales</taxon>
        <taxon>Paracoccaceae</taxon>
        <taxon>Albidovulum</taxon>
    </lineage>
</organism>
<dbReference type="Pfam" id="PF00571">
    <property type="entry name" value="CBS"/>
    <property type="match status" value="2"/>
</dbReference>